<dbReference type="CDD" id="cd00616">
    <property type="entry name" value="AHBA_syn"/>
    <property type="match status" value="1"/>
</dbReference>
<evidence type="ECO:0000256" key="1">
    <source>
        <dbReference type="ARBA" id="ARBA00022898"/>
    </source>
</evidence>
<gene>
    <name evidence="3" type="ORF">METZ01_LOCUS123475</name>
</gene>
<dbReference type="SUPFAM" id="SSF53383">
    <property type="entry name" value="PLP-dependent transferases"/>
    <property type="match status" value="1"/>
</dbReference>
<evidence type="ECO:0000313" key="3">
    <source>
        <dbReference type="EMBL" id="SVA70621.1"/>
    </source>
</evidence>
<dbReference type="InterPro" id="IPR015421">
    <property type="entry name" value="PyrdxlP-dep_Trfase_major"/>
</dbReference>
<dbReference type="AlphaFoldDB" id="A0A381Y1T7"/>
<dbReference type="Pfam" id="PF01041">
    <property type="entry name" value="DegT_DnrJ_EryC1"/>
    <property type="match status" value="1"/>
</dbReference>
<protein>
    <recommendedName>
        <fullName evidence="4">DegT/DnrJ/EryC1/StrS aminotransferase family protein</fullName>
    </recommendedName>
</protein>
<dbReference type="PANTHER" id="PTHR30244">
    <property type="entry name" value="TRANSAMINASE"/>
    <property type="match status" value="1"/>
</dbReference>
<accession>A0A381Y1T7</accession>
<sequence length="402" mass="46195">MQQEQEQNVEFLEKSLAKITGRKYAVACNSGTDALHFALISLGVNAGYDVLTTQFSWIATASCISMVGARPVFCEPNILTYHMDLDSIKKMWTPRVKAIVYPHLFGSMSDTKEILDFCKEKEIAFIEDAAQALGASLNDVKAGSIGDVSCLSFNANKVVAGIAGGGAVLTDDEDKAELFRKLRRHGNNEVLGRNSKMLMLNACFINFRLKKMNEWISKRQEIAKQYDEQLKDYVTIQPTTNGLNHNYHKYVIRLQNKKVRDKVKDILNAKVHYDKPLSESPMYQNINHRKDKQFISKIICDTILTLPIHPYMKQEEIDEVINKILLCLEYEENILVKNMKRVLGDDVFDKSLINETTEPIYDFIVEKTYQTPEYIEDVEFKDKRKLKIAFNKFYENLTRDTK</sequence>
<dbReference type="PANTHER" id="PTHR30244:SF36">
    <property type="entry name" value="3-OXO-GLUCOSE-6-PHOSPHATE:GLUTAMATE AMINOTRANSFERASE"/>
    <property type="match status" value="1"/>
</dbReference>
<dbReference type="GO" id="GO:0000271">
    <property type="term" value="P:polysaccharide biosynthetic process"/>
    <property type="evidence" value="ECO:0007669"/>
    <property type="project" value="TreeGrafter"/>
</dbReference>
<dbReference type="Gene3D" id="3.40.640.10">
    <property type="entry name" value="Type I PLP-dependent aspartate aminotransferase-like (Major domain)"/>
    <property type="match status" value="1"/>
</dbReference>
<reference evidence="3" key="1">
    <citation type="submission" date="2018-05" db="EMBL/GenBank/DDBJ databases">
        <authorList>
            <person name="Lanie J.A."/>
            <person name="Ng W.-L."/>
            <person name="Kazmierczak K.M."/>
            <person name="Andrzejewski T.M."/>
            <person name="Davidsen T.M."/>
            <person name="Wayne K.J."/>
            <person name="Tettelin H."/>
            <person name="Glass J.I."/>
            <person name="Rusch D."/>
            <person name="Podicherti R."/>
            <person name="Tsui H.-C.T."/>
            <person name="Winkler M.E."/>
        </authorList>
    </citation>
    <scope>NUCLEOTIDE SEQUENCE</scope>
</reference>
<dbReference type="InterPro" id="IPR015424">
    <property type="entry name" value="PyrdxlP-dep_Trfase"/>
</dbReference>
<dbReference type="InterPro" id="IPR015422">
    <property type="entry name" value="PyrdxlP-dep_Trfase_small"/>
</dbReference>
<dbReference type="Gene3D" id="3.90.1150.10">
    <property type="entry name" value="Aspartate Aminotransferase, domain 1"/>
    <property type="match status" value="1"/>
</dbReference>
<keyword evidence="1" id="KW-0663">Pyridoxal phosphate</keyword>
<evidence type="ECO:0000256" key="2">
    <source>
        <dbReference type="ARBA" id="ARBA00037999"/>
    </source>
</evidence>
<dbReference type="EMBL" id="UINC01017088">
    <property type="protein sequence ID" value="SVA70621.1"/>
    <property type="molecule type" value="Genomic_DNA"/>
</dbReference>
<organism evidence="3">
    <name type="scientific">marine metagenome</name>
    <dbReference type="NCBI Taxonomy" id="408172"/>
    <lineage>
        <taxon>unclassified sequences</taxon>
        <taxon>metagenomes</taxon>
        <taxon>ecological metagenomes</taxon>
    </lineage>
</organism>
<dbReference type="InterPro" id="IPR000653">
    <property type="entry name" value="DegT/StrS_aminotransferase"/>
</dbReference>
<evidence type="ECO:0008006" key="4">
    <source>
        <dbReference type="Google" id="ProtNLM"/>
    </source>
</evidence>
<proteinExistence type="inferred from homology"/>
<dbReference type="GO" id="GO:0008483">
    <property type="term" value="F:transaminase activity"/>
    <property type="evidence" value="ECO:0007669"/>
    <property type="project" value="TreeGrafter"/>
</dbReference>
<comment type="similarity">
    <text evidence="2">Belongs to the DegT/DnrJ/EryC1 family.</text>
</comment>
<dbReference type="GO" id="GO:0030170">
    <property type="term" value="F:pyridoxal phosphate binding"/>
    <property type="evidence" value="ECO:0007669"/>
    <property type="project" value="TreeGrafter"/>
</dbReference>
<name>A0A381Y1T7_9ZZZZ</name>